<gene>
    <name evidence="2" type="ORF">PVAP13_9KG466720</name>
</gene>
<dbReference type="Gene3D" id="1.20.1280.50">
    <property type="match status" value="1"/>
</dbReference>
<proteinExistence type="predicted"/>
<dbReference type="PANTHER" id="PTHR34591:SF54">
    <property type="entry name" value="F-BOX DOMAIN CONTAINING PROTEIN, EXPRESSED"/>
    <property type="match status" value="1"/>
</dbReference>
<dbReference type="CDD" id="cd09917">
    <property type="entry name" value="F-box_SF"/>
    <property type="match status" value="1"/>
</dbReference>
<dbReference type="OrthoDB" id="634281at2759"/>
<dbReference type="AlphaFoldDB" id="A0A8T0NFV7"/>
<dbReference type="PANTHER" id="PTHR34591">
    <property type="entry name" value="OS03G0653100 PROTEIN-RELATED"/>
    <property type="match status" value="1"/>
</dbReference>
<dbReference type="SUPFAM" id="SSF81383">
    <property type="entry name" value="F-box domain"/>
    <property type="match status" value="1"/>
</dbReference>
<dbReference type="Proteomes" id="UP000823388">
    <property type="component" value="Chromosome 9K"/>
</dbReference>
<accession>A0A8T0NFV7</accession>
<dbReference type="SMART" id="SM00256">
    <property type="entry name" value="FBOX"/>
    <property type="match status" value="1"/>
</dbReference>
<name>A0A8T0NFV7_PANVG</name>
<dbReference type="InterPro" id="IPR036047">
    <property type="entry name" value="F-box-like_dom_sf"/>
</dbReference>
<dbReference type="PROSITE" id="PS50181">
    <property type="entry name" value="FBOX"/>
    <property type="match status" value="1"/>
</dbReference>
<protein>
    <recommendedName>
        <fullName evidence="1">F-box domain-containing protein</fullName>
    </recommendedName>
</protein>
<dbReference type="Pfam" id="PF12937">
    <property type="entry name" value="F-box-like"/>
    <property type="match status" value="1"/>
</dbReference>
<keyword evidence="3" id="KW-1185">Reference proteome</keyword>
<evidence type="ECO:0000313" key="3">
    <source>
        <dbReference type="Proteomes" id="UP000823388"/>
    </source>
</evidence>
<dbReference type="InterPro" id="IPR001810">
    <property type="entry name" value="F-box_dom"/>
</dbReference>
<comment type="caution">
    <text evidence="2">The sequence shown here is derived from an EMBL/GenBank/DDBJ whole genome shotgun (WGS) entry which is preliminary data.</text>
</comment>
<sequence length="357" mass="40534">MGDHLPDGLLADVLGHLAPRDLALSRGVCRSWRAVVDGRRLLRADLLPLSLGGIFLLVSSTCFPPFFSRPWTGPAICGDLDSFFGADDQSVLDIDLCGHCNGLLLLHEAVMNPATGEWARLPEPPPPHVPEFYYERRLAFDPAVLPHYEVFLIPELPGRSHTTLSPLLKQSEWPPSPLVLHAFSSRTGLWEERSFVREQGHDGGHHPMATVADVQSHDLFDNDDYCCTFWRGRLYVQCQYGVVMRINPSSGTYHLIKQPMAMGANKYSKFYLGKSKAGVYFALVISYRLQVWYLDESCYRQPAWVLRCDKNLEPLLQPWRSYQERNGDGPWRLLDLDQEDHGALLRRRRPRAVGVEL</sequence>
<feature type="domain" description="F-box" evidence="1">
    <location>
        <begin position="1"/>
        <end position="45"/>
    </location>
</feature>
<dbReference type="EMBL" id="CM029053">
    <property type="protein sequence ID" value="KAG2545896.1"/>
    <property type="molecule type" value="Genomic_DNA"/>
</dbReference>
<organism evidence="2 3">
    <name type="scientific">Panicum virgatum</name>
    <name type="common">Blackwell switchgrass</name>
    <dbReference type="NCBI Taxonomy" id="38727"/>
    <lineage>
        <taxon>Eukaryota</taxon>
        <taxon>Viridiplantae</taxon>
        <taxon>Streptophyta</taxon>
        <taxon>Embryophyta</taxon>
        <taxon>Tracheophyta</taxon>
        <taxon>Spermatophyta</taxon>
        <taxon>Magnoliopsida</taxon>
        <taxon>Liliopsida</taxon>
        <taxon>Poales</taxon>
        <taxon>Poaceae</taxon>
        <taxon>PACMAD clade</taxon>
        <taxon>Panicoideae</taxon>
        <taxon>Panicodae</taxon>
        <taxon>Paniceae</taxon>
        <taxon>Panicinae</taxon>
        <taxon>Panicum</taxon>
        <taxon>Panicum sect. Hiantes</taxon>
    </lineage>
</organism>
<evidence type="ECO:0000313" key="2">
    <source>
        <dbReference type="EMBL" id="KAG2545896.1"/>
    </source>
</evidence>
<reference evidence="2" key="1">
    <citation type="submission" date="2020-05" db="EMBL/GenBank/DDBJ databases">
        <title>WGS assembly of Panicum virgatum.</title>
        <authorList>
            <person name="Lovell J.T."/>
            <person name="Jenkins J."/>
            <person name="Shu S."/>
            <person name="Juenger T.E."/>
            <person name="Schmutz J."/>
        </authorList>
    </citation>
    <scope>NUCLEOTIDE SEQUENCE</scope>
    <source>
        <strain evidence="2">AP13</strain>
    </source>
</reference>
<evidence type="ECO:0000259" key="1">
    <source>
        <dbReference type="PROSITE" id="PS50181"/>
    </source>
</evidence>